<gene>
    <name evidence="2" type="ORF">E2C01_049561</name>
</gene>
<organism evidence="2 3">
    <name type="scientific">Portunus trituberculatus</name>
    <name type="common">Swimming crab</name>
    <name type="synonym">Neptunus trituberculatus</name>
    <dbReference type="NCBI Taxonomy" id="210409"/>
    <lineage>
        <taxon>Eukaryota</taxon>
        <taxon>Metazoa</taxon>
        <taxon>Ecdysozoa</taxon>
        <taxon>Arthropoda</taxon>
        <taxon>Crustacea</taxon>
        <taxon>Multicrustacea</taxon>
        <taxon>Malacostraca</taxon>
        <taxon>Eumalacostraca</taxon>
        <taxon>Eucarida</taxon>
        <taxon>Decapoda</taxon>
        <taxon>Pleocyemata</taxon>
        <taxon>Brachyura</taxon>
        <taxon>Eubrachyura</taxon>
        <taxon>Portunoidea</taxon>
        <taxon>Portunidae</taxon>
        <taxon>Portuninae</taxon>
        <taxon>Portunus</taxon>
    </lineage>
</organism>
<comment type="caution">
    <text evidence="2">The sequence shown here is derived from an EMBL/GenBank/DDBJ whole genome shotgun (WGS) entry which is preliminary data.</text>
</comment>
<dbReference type="Proteomes" id="UP000324222">
    <property type="component" value="Unassembled WGS sequence"/>
</dbReference>
<evidence type="ECO:0000256" key="1">
    <source>
        <dbReference type="SAM" id="MobiDB-lite"/>
    </source>
</evidence>
<evidence type="ECO:0000313" key="2">
    <source>
        <dbReference type="EMBL" id="MPC55618.1"/>
    </source>
</evidence>
<name>A0A5B7GER2_PORTR</name>
<evidence type="ECO:0000313" key="3">
    <source>
        <dbReference type="Proteomes" id="UP000324222"/>
    </source>
</evidence>
<sequence length="111" mass="12364">MFKDSNKVERHRGKLPGTQPPGRLTEPFLGNGSGVVRDNAKTRLSLRYPPGVDLKCGLAWMLGTFCASCKIVGCLIIKGDEEVESLDSEVLRRALAVVNLNHTRMDRRRSR</sequence>
<reference evidence="2 3" key="1">
    <citation type="submission" date="2019-05" db="EMBL/GenBank/DDBJ databases">
        <title>Another draft genome of Portunus trituberculatus and its Hox gene families provides insights of decapod evolution.</title>
        <authorList>
            <person name="Jeong J.-H."/>
            <person name="Song I."/>
            <person name="Kim S."/>
            <person name="Choi T."/>
            <person name="Kim D."/>
            <person name="Ryu S."/>
            <person name="Kim W."/>
        </authorList>
    </citation>
    <scope>NUCLEOTIDE SEQUENCE [LARGE SCALE GENOMIC DNA]</scope>
    <source>
        <tissue evidence="2">Muscle</tissue>
    </source>
</reference>
<dbReference type="AlphaFoldDB" id="A0A5B7GER2"/>
<protein>
    <submittedName>
        <fullName evidence="2">Uncharacterized protein</fullName>
    </submittedName>
</protein>
<proteinExistence type="predicted"/>
<feature type="region of interest" description="Disordered" evidence="1">
    <location>
        <begin position="1"/>
        <end position="31"/>
    </location>
</feature>
<keyword evidence="3" id="KW-1185">Reference proteome</keyword>
<accession>A0A5B7GER2</accession>
<dbReference type="EMBL" id="VSRR010013325">
    <property type="protein sequence ID" value="MPC55618.1"/>
    <property type="molecule type" value="Genomic_DNA"/>
</dbReference>